<keyword evidence="5" id="KW-0511">Multifunctional enzyme</keyword>
<dbReference type="InterPro" id="IPR028614">
    <property type="entry name" value="GDP_fucose/colitose_synth"/>
</dbReference>
<dbReference type="Gene3D" id="3.40.50.720">
    <property type="entry name" value="NAD(P)-binding Rossmann-like Domain"/>
    <property type="match status" value="1"/>
</dbReference>
<evidence type="ECO:0000256" key="2">
    <source>
        <dbReference type="ARBA" id="ARBA00022857"/>
    </source>
</evidence>
<dbReference type="InterPro" id="IPR036291">
    <property type="entry name" value="NAD(P)-bd_dom_sf"/>
</dbReference>
<comment type="catalytic activity">
    <reaction evidence="5">
        <text>GDP-beta-L-fucose + NADP(+) = GDP-4-dehydro-alpha-D-rhamnose + NADPH + H(+)</text>
        <dbReference type="Rhea" id="RHEA:18885"/>
        <dbReference type="ChEBI" id="CHEBI:15378"/>
        <dbReference type="ChEBI" id="CHEBI:57273"/>
        <dbReference type="ChEBI" id="CHEBI:57783"/>
        <dbReference type="ChEBI" id="CHEBI:57964"/>
        <dbReference type="ChEBI" id="CHEBI:58349"/>
        <dbReference type="EC" id="1.1.1.271"/>
    </reaction>
</comment>
<feature type="binding site" evidence="5">
    <location>
        <begin position="15"/>
        <end position="21"/>
    </location>
    <ligand>
        <name>NADP(+)</name>
        <dbReference type="ChEBI" id="CHEBI:58349"/>
    </ligand>
</feature>
<dbReference type="SUPFAM" id="SSF51735">
    <property type="entry name" value="NAD(P)-binding Rossmann-fold domains"/>
    <property type="match status" value="1"/>
</dbReference>
<feature type="domain" description="NAD-dependent epimerase/dehydratase" evidence="6">
    <location>
        <begin position="13"/>
        <end position="242"/>
    </location>
</feature>
<dbReference type="GO" id="GO:0042351">
    <property type="term" value="P:'de novo' GDP-L-fucose biosynthetic process"/>
    <property type="evidence" value="ECO:0007669"/>
    <property type="project" value="UniProtKB-UniRule"/>
</dbReference>
<dbReference type="Pfam" id="PF01370">
    <property type="entry name" value="Epimerase"/>
    <property type="match status" value="1"/>
</dbReference>
<evidence type="ECO:0000256" key="1">
    <source>
        <dbReference type="ARBA" id="ARBA00005959"/>
    </source>
</evidence>
<feature type="binding site" evidence="5">
    <location>
        <position position="215"/>
    </location>
    <ligand>
        <name>substrate</name>
    </ligand>
</feature>
<accession>A0A1G2CJQ9</accession>
<comment type="pathway">
    <text evidence="5">Nucleotide-sugar biosynthesis; GDP-L-fucose biosynthesis via de novo pathway; GDP-L-fucose from GDP-alpha-D-mannose: step 2/2.</text>
</comment>
<gene>
    <name evidence="5" type="primary">fcl</name>
    <name evidence="7" type="ORF">A2946_02055</name>
</gene>
<feature type="binding site" evidence="5">
    <location>
        <position position="275"/>
    </location>
    <ligand>
        <name>substrate</name>
    </ligand>
</feature>
<dbReference type="Gene3D" id="3.90.25.10">
    <property type="entry name" value="UDP-galactose 4-epimerase, domain 1"/>
    <property type="match status" value="1"/>
</dbReference>
<dbReference type="EC" id="1.1.1.271" evidence="5"/>
<dbReference type="InterPro" id="IPR001509">
    <property type="entry name" value="Epimerase_deHydtase"/>
</dbReference>
<feature type="binding site" evidence="5">
    <location>
        <position position="208"/>
    </location>
    <ligand>
        <name>substrate</name>
    </ligand>
</feature>
<protein>
    <recommendedName>
        <fullName evidence="5">GDP-L-fucose synthase</fullName>
        <ecNumber evidence="5">1.1.1.271</ecNumber>
    </recommendedName>
    <alternativeName>
        <fullName evidence="5">GDP-4-keto-6-deoxy-D-mannose-3,5-epimerase-4-reductase</fullName>
    </alternativeName>
</protein>
<dbReference type="HAMAP" id="MF_00956">
    <property type="entry name" value="GDP_fucose_synth"/>
    <property type="match status" value="1"/>
</dbReference>
<evidence type="ECO:0000256" key="5">
    <source>
        <dbReference type="HAMAP-Rule" id="MF_00956"/>
    </source>
</evidence>
<feature type="binding site" evidence="5">
    <location>
        <position position="193"/>
    </location>
    <ligand>
        <name>substrate</name>
    </ligand>
</feature>
<feature type="site" description="Important for catalytic activity" evidence="5">
    <location>
        <position position="114"/>
    </location>
</feature>
<feature type="active site" description="Proton donor/acceptor" evidence="5">
    <location>
        <position position="142"/>
    </location>
</feature>
<comment type="caution">
    <text evidence="7">The sequence shown here is derived from an EMBL/GenBank/DDBJ whole genome shotgun (WGS) entry which is preliminary data.</text>
</comment>
<evidence type="ECO:0000313" key="7">
    <source>
        <dbReference type="EMBL" id="OGZ01634.1"/>
    </source>
</evidence>
<dbReference type="EMBL" id="MHLB01000034">
    <property type="protein sequence ID" value="OGZ01634.1"/>
    <property type="molecule type" value="Genomic_DNA"/>
</dbReference>
<dbReference type="GO" id="GO:0070401">
    <property type="term" value="F:NADP+ binding"/>
    <property type="evidence" value="ECO:0007669"/>
    <property type="project" value="UniProtKB-UniRule"/>
</dbReference>
<organism evidence="7 8">
    <name type="scientific">Candidatus Liptonbacteria bacterium RIFCSPLOWO2_01_FULL_53_13</name>
    <dbReference type="NCBI Taxonomy" id="1798651"/>
    <lineage>
        <taxon>Bacteria</taxon>
        <taxon>Candidatus Liptoniibacteriota</taxon>
    </lineage>
</organism>
<evidence type="ECO:0000313" key="8">
    <source>
        <dbReference type="Proteomes" id="UP000178348"/>
    </source>
</evidence>
<dbReference type="UniPathway" id="UPA00128">
    <property type="reaction ID" value="UER00191"/>
</dbReference>
<dbReference type="Proteomes" id="UP000178348">
    <property type="component" value="Unassembled WGS sequence"/>
</dbReference>
<proteinExistence type="inferred from homology"/>
<keyword evidence="2 5" id="KW-0521">NADP</keyword>
<sequence>MGDYVWKKKKVAIPGGGGFLGSRITDCLRRAGAEVFVPRTKDGVDFRRETDCWDYFAETKPEIVVNCAAMQGGIGYHKGREAELFMDNMRMGLFLMEAARAAGVKKFVNIVAGCSYPGYLEKDELNEEDYWNGAVHESIFSYGFSRKASVAYGAALKRQDGFNSIHLILANMYGPGEHFNPEQSKALAGLMKKIYDAKKAGVPSVEIWGTGKPVRDWLYVEDGALGILRAAGTYDEIEPLNIASGVGISVMDLAELIKKVSGYKGAFICNTSRPDGALKKTFGIKKMKEKLDWLPQTSLEEGIRATWKWLDENYDYAVTH</sequence>
<dbReference type="PANTHER" id="PTHR43238">
    <property type="entry name" value="GDP-L-FUCOSE SYNTHASE"/>
    <property type="match status" value="1"/>
</dbReference>
<dbReference type="GO" id="GO:0050577">
    <property type="term" value="F:GDP-L-fucose synthase activity"/>
    <property type="evidence" value="ECO:0007669"/>
    <property type="project" value="UniProtKB-UniRule"/>
</dbReference>
<comment type="similarity">
    <text evidence="1 5">Belongs to the NAD(P)-dependent epimerase/dehydratase family. Fucose synthase subfamily.</text>
</comment>
<evidence type="ECO:0000256" key="4">
    <source>
        <dbReference type="ARBA" id="ARBA00023235"/>
    </source>
</evidence>
<reference evidence="7 8" key="1">
    <citation type="journal article" date="2016" name="Nat. Commun.">
        <title>Thousands of microbial genomes shed light on interconnected biogeochemical processes in an aquifer system.</title>
        <authorList>
            <person name="Anantharaman K."/>
            <person name="Brown C.T."/>
            <person name="Hug L.A."/>
            <person name="Sharon I."/>
            <person name="Castelle C.J."/>
            <person name="Probst A.J."/>
            <person name="Thomas B.C."/>
            <person name="Singh A."/>
            <person name="Wilkins M.J."/>
            <person name="Karaoz U."/>
            <person name="Brodie E.L."/>
            <person name="Williams K.H."/>
            <person name="Hubbard S.S."/>
            <person name="Banfield J.F."/>
        </authorList>
    </citation>
    <scope>NUCLEOTIDE SEQUENCE [LARGE SCALE GENOMIC DNA]</scope>
</reference>
<comment type="caution">
    <text evidence="5">Lacks conserved residue(s) required for the propagation of feature annotation.</text>
</comment>
<keyword evidence="3 5" id="KW-0560">Oxidoreductase</keyword>
<dbReference type="PANTHER" id="PTHR43238:SF1">
    <property type="entry name" value="GDP-L-FUCOSE SYNTHASE"/>
    <property type="match status" value="1"/>
</dbReference>
<evidence type="ECO:0000259" key="6">
    <source>
        <dbReference type="Pfam" id="PF01370"/>
    </source>
</evidence>
<dbReference type="GO" id="GO:0016853">
    <property type="term" value="F:isomerase activity"/>
    <property type="evidence" value="ECO:0007669"/>
    <property type="project" value="UniProtKB-KW"/>
</dbReference>
<evidence type="ECO:0000256" key="3">
    <source>
        <dbReference type="ARBA" id="ARBA00023002"/>
    </source>
</evidence>
<comment type="function">
    <text evidence="5">Catalyzes the two-step NADP-dependent conversion of GDP-4-dehydro-6-deoxy-D-mannose to GDP-fucose, involving an epimerase and a reductase reaction.</text>
</comment>
<dbReference type="AlphaFoldDB" id="A0A1G2CJQ9"/>
<keyword evidence="4 5" id="KW-0413">Isomerase</keyword>
<name>A0A1G2CJQ9_9BACT</name>